<evidence type="ECO:0000313" key="2">
    <source>
        <dbReference type="Proteomes" id="UP001386955"/>
    </source>
</evidence>
<name>A0AAN9XFW4_PSOTE</name>
<comment type="caution">
    <text evidence="1">The sequence shown here is derived from an EMBL/GenBank/DDBJ whole genome shotgun (WGS) entry which is preliminary data.</text>
</comment>
<sequence length="241" mass="26909">MANNEIDLLMKYWRESLLEAADMSRGKVNMEKYPCVKQWAEALHEAASISGVVVLNTSNQVHISRSESSSKSLLIQMGMNCKGSNILKESILKNMTLSESDGGLLPCDNYPDWLTFNGDGSSCLHRRQSNPSSPHHREPKELDQIKTLSRLFVLEFVANKVNSPVANLEIEERGGFQSHSRREKGVRVCEESTEVSEKVCNANFLLFVTSCCALQGEREKALSSGAKSNKNWENLIQGMNL</sequence>
<evidence type="ECO:0000313" key="1">
    <source>
        <dbReference type="EMBL" id="KAK7390631.1"/>
    </source>
</evidence>
<dbReference type="EMBL" id="JAYMYS010000006">
    <property type="protein sequence ID" value="KAK7390631.1"/>
    <property type="molecule type" value="Genomic_DNA"/>
</dbReference>
<proteinExistence type="predicted"/>
<organism evidence="1 2">
    <name type="scientific">Psophocarpus tetragonolobus</name>
    <name type="common">Winged bean</name>
    <name type="synonym">Dolichos tetragonolobus</name>
    <dbReference type="NCBI Taxonomy" id="3891"/>
    <lineage>
        <taxon>Eukaryota</taxon>
        <taxon>Viridiplantae</taxon>
        <taxon>Streptophyta</taxon>
        <taxon>Embryophyta</taxon>
        <taxon>Tracheophyta</taxon>
        <taxon>Spermatophyta</taxon>
        <taxon>Magnoliopsida</taxon>
        <taxon>eudicotyledons</taxon>
        <taxon>Gunneridae</taxon>
        <taxon>Pentapetalae</taxon>
        <taxon>rosids</taxon>
        <taxon>fabids</taxon>
        <taxon>Fabales</taxon>
        <taxon>Fabaceae</taxon>
        <taxon>Papilionoideae</taxon>
        <taxon>50 kb inversion clade</taxon>
        <taxon>NPAAA clade</taxon>
        <taxon>indigoferoid/millettioid clade</taxon>
        <taxon>Phaseoleae</taxon>
        <taxon>Psophocarpus</taxon>
    </lineage>
</organism>
<gene>
    <name evidence="1" type="ORF">VNO78_25960</name>
</gene>
<keyword evidence="2" id="KW-1185">Reference proteome</keyword>
<dbReference type="Proteomes" id="UP001386955">
    <property type="component" value="Unassembled WGS sequence"/>
</dbReference>
<dbReference type="AlphaFoldDB" id="A0AAN9XFW4"/>
<accession>A0AAN9XFW4</accession>
<reference evidence="1 2" key="1">
    <citation type="submission" date="2024-01" db="EMBL/GenBank/DDBJ databases">
        <title>The genomes of 5 underutilized Papilionoideae crops provide insights into root nodulation and disease resistanc.</title>
        <authorList>
            <person name="Jiang F."/>
        </authorList>
    </citation>
    <scope>NUCLEOTIDE SEQUENCE [LARGE SCALE GENOMIC DNA]</scope>
    <source>
        <strain evidence="1">DUOXIRENSHENG_FW03</strain>
        <tissue evidence="1">Leaves</tissue>
    </source>
</reference>
<protein>
    <submittedName>
        <fullName evidence="1">Uncharacterized protein</fullName>
    </submittedName>
</protein>